<comment type="caution">
    <text evidence="2">The sequence shown here is derived from an EMBL/GenBank/DDBJ whole genome shotgun (WGS) entry which is preliminary data.</text>
</comment>
<evidence type="ECO:0000313" key="3">
    <source>
        <dbReference type="Proteomes" id="UP000068243"/>
    </source>
</evidence>
<dbReference type="OrthoDB" id="258495at2759"/>
<dbReference type="InterPro" id="IPR000396">
    <property type="entry name" value="Pdiesterase2"/>
</dbReference>
<dbReference type="PANTHER" id="PTHR28283">
    <property type="entry name" value="3',5'-CYCLIC-NUCLEOTIDE PHOSPHODIESTERASE 1"/>
    <property type="match status" value="1"/>
</dbReference>
<dbReference type="VEuPathDB" id="FungiDB:An01g13010"/>
<dbReference type="EMBL" id="BCMY01000002">
    <property type="protein sequence ID" value="GAQ36013.1"/>
    <property type="molecule type" value="Genomic_DNA"/>
</dbReference>
<evidence type="ECO:0000313" key="2">
    <source>
        <dbReference type="EMBL" id="GAQ36013.1"/>
    </source>
</evidence>
<dbReference type="CDD" id="cd07735">
    <property type="entry name" value="class_II_PDE_MBL-fold"/>
    <property type="match status" value="1"/>
</dbReference>
<organism evidence="2 3">
    <name type="scientific">Aspergillus niger</name>
    <dbReference type="NCBI Taxonomy" id="5061"/>
    <lineage>
        <taxon>Eukaryota</taxon>
        <taxon>Fungi</taxon>
        <taxon>Dikarya</taxon>
        <taxon>Ascomycota</taxon>
        <taxon>Pezizomycotina</taxon>
        <taxon>Eurotiomycetes</taxon>
        <taxon>Eurotiomycetidae</taxon>
        <taxon>Eurotiales</taxon>
        <taxon>Aspergillaceae</taxon>
        <taxon>Aspergillus</taxon>
        <taxon>Aspergillus subgen. Circumdati</taxon>
    </lineage>
</organism>
<protein>
    <submittedName>
        <fullName evidence="2">cAMP-specific phosphodiesterase</fullName>
    </submittedName>
</protein>
<dbReference type="AlphaFoldDB" id="A0A100I7C1"/>
<dbReference type="GO" id="GO:1902660">
    <property type="term" value="P:negative regulation of glucose mediated signaling pathway"/>
    <property type="evidence" value="ECO:0007669"/>
    <property type="project" value="TreeGrafter"/>
</dbReference>
<gene>
    <name evidence="2" type="ORF">ABL_01443</name>
</gene>
<accession>A0A100I7C1</accession>
<dbReference type="GO" id="GO:0047555">
    <property type="term" value="F:3',5'-cyclic-GMP phosphodiesterase activity"/>
    <property type="evidence" value="ECO:0007669"/>
    <property type="project" value="TreeGrafter"/>
</dbReference>
<feature type="compositionally biased region" description="Basic residues" evidence="1">
    <location>
        <begin position="417"/>
        <end position="428"/>
    </location>
</feature>
<dbReference type="GO" id="GO:0004115">
    <property type="term" value="F:3',5'-cyclic-AMP phosphodiesterase activity"/>
    <property type="evidence" value="ECO:0007669"/>
    <property type="project" value="InterPro"/>
</dbReference>
<sequence>MQESELPFVGANPPEAAGQGDGPGPPSLQIIVLGPTGGPREDRVTGLLVRSTSTKWSANSIVAVDAGTLLCGIIDTLEPCDNNQKSSDQGPFAGLELPHNNVPANAAHVFRHIIGAVCITHPHLDHLSAFAINTPVLEAGSGAKTLAALPSVVAAIKTHVFNDVIWPNLSDEDGGAGLVTYQRLMEGGNPMMGRGDEKGYTRVCEGLLAKCLAISHGCCRQRSSVDNDIQRRMSSAPFGVDPMRLNPRAYSMSFDEPETGYFSGARSPGYRVPGKDGWATVESSAFFIREPTTKREVIIFGDVEPDSISMNPRNRRVWEAAAPKIVASQLRAIFIECSYNDDVDDASLYGHLCPRHLIDELIVLAQKVTELKYPDSFSIRKRKRASAPEAAGDPALSPKSKKAALAGEKSGGGSRRGSARTSRRHTRARVAVEDIDENMEGSPAVSHAPSEVGMDVSLAESSDPLTVLQWPEPPLTGLLVYIIHIKDDMNDGPPPQERILQELKAQGQAAGLGCEFRVPTRGESVLI</sequence>
<evidence type="ECO:0000256" key="1">
    <source>
        <dbReference type="SAM" id="MobiDB-lite"/>
    </source>
</evidence>
<dbReference type="VEuPathDB" id="FungiDB:M747DRAFT_371789"/>
<dbReference type="PANTHER" id="PTHR28283:SF1">
    <property type="entry name" value="3',5'-CYCLIC-NUCLEOTIDE PHOSPHODIESTERASE 1"/>
    <property type="match status" value="1"/>
</dbReference>
<dbReference type="Proteomes" id="UP000068243">
    <property type="component" value="Unassembled WGS sequence"/>
</dbReference>
<dbReference type="GO" id="GO:0006198">
    <property type="term" value="P:cAMP catabolic process"/>
    <property type="evidence" value="ECO:0007669"/>
    <property type="project" value="InterPro"/>
</dbReference>
<dbReference type="PRINTS" id="PR00388">
    <property type="entry name" value="PDIESTERASE2"/>
</dbReference>
<dbReference type="Pfam" id="PF02112">
    <property type="entry name" value="PDEase_II"/>
    <property type="match status" value="2"/>
</dbReference>
<dbReference type="OMA" id="ECSYTDA"/>
<dbReference type="SUPFAM" id="SSF56281">
    <property type="entry name" value="Metallo-hydrolase/oxidoreductase"/>
    <property type="match status" value="1"/>
</dbReference>
<dbReference type="PaxDb" id="5061-CADANGAP00001254"/>
<feature type="compositionally biased region" description="Low complexity" evidence="1">
    <location>
        <begin position="394"/>
        <end position="406"/>
    </location>
</feature>
<name>A0A100I7C1_ASPNG</name>
<dbReference type="InterPro" id="IPR036866">
    <property type="entry name" value="RibonucZ/Hydroxyglut_hydro"/>
</dbReference>
<feature type="region of interest" description="Disordered" evidence="1">
    <location>
        <begin position="1"/>
        <end position="27"/>
    </location>
</feature>
<dbReference type="VEuPathDB" id="FungiDB:ASPNIDRAFT2_1102302"/>
<reference evidence="3" key="1">
    <citation type="journal article" date="2016" name="Genome Announc.">
        <title>Draft genome sequence of Aspergillus niger strain An76.</title>
        <authorList>
            <person name="Gong W."/>
            <person name="Cheng Z."/>
            <person name="Zhang H."/>
            <person name="Liu L."/>
            <person name="Gao P."/>
            <person name="Wang L."/>
        </authorList>
    </citation>
    <scope>NUCLEOTIDE SEQUENCE [LARGE SCALE GENOMIC DNA]</scope>
    <source>
        <strain evidence="3">An76</strain>
    </source>
</reference>
<dbReference type="VEuPathDB" id="FungiDB:ATCC64974_13020"/>
<feature type="region of interest" description="Disordered" evidence="1">
    <location>
        <begin position="382"/>
        <end position="429"/>
    </location>
</feature>
<proteinExistence type="predicted"/>